<evidence type="ECO:0000256" key="1">
    <source>
        <dbReference type="ARBA" id="ARBA00009919"/>
    </source>
</evidence>
<name>S3B8D6_9BURK</name>
<dbReference type="GO" id="GO:0016779">
    <property type="term" value="F:nucleotidyltransferase activity"/>
    <property type="evidence" value="ECO:0007669"/>
    <property type="project" value="TreeGrafter"/>
</dbReference>
<reference evidence="3 4" key="1">
    <citation type="submission" date="2013-04" db="EMBL/GenBank/DDBJ databases">
        <title>The Genome Sequence of Sutterella wadsworthensis HGA0223.</title>
        <authorList>
            <consortium name="The Broad Institute Genomics Platform"/>
            <person name="Earl A."/>
            <person name="Ward D."/>
            <person name="Feldgarden M."/>
            <person name="Gevers D."/>
            <person name="Schmidt T.M."/>
            <person name="Dover J."/>
            <person name="Dai D."/>
            <person name="Walker B."/>
            <person name="Young S."/>
            <person name="Zeng Q."/>
            <person name="Gargeya S."/>
            <person name="Fitzgerald M."/>
            <person name="Haas B."/>
            <person name="Abouelleil A."/>
            <person name="Allen A.W."/>
            <person name="Alvarado L."/>
            <person name="Arachchi H.M."/>
            <person name="Berlin A.M."/>
            <person name="Chapman S.B."/>
            <person name="Gainer-Dewar J."/>
            <person name="Goldberg J."/>
            <person name="Griggs A."/>
            <person name="Gujja S."/>
            <person name="Hansen M."/>
            <person name="Howarth C."/>
            <person name="Imamovic A."/>
            <person name="Ireland A."/>
            <person name="Larimer J."/>
            <person name="McCowan C."/>
            <person name="Murphy C."/>
            <person name="Pearson M."/>
            <person name="Poon T.W."/>
            <person name="Priest M."/>
            <person name="Roberts A."/>
            <person name="Saif S."/>
            <person name="Shea T."/>
            <person name="Sisk P."/>
            <person name="Sykes S."/>
            <person name="Wortman J."/>
            <person name="Nusbaum C."/>
            <person name="Birren B."/>
        </authorList>
    </citation>
    <scope>NUCLEOTIDE SEQUENCE [LARGE SCALE GENOMIC DNA]</scope>
    <source>
        <strain evidence="3 4">HGA0223</strain>
    </source>
</reference>
<dbReference type="AlphaFoldDB" id="S3B8D6"/>
<evidence type="ECO:0000313" key="3">
    <source>
        <dbReference type="EMBL" id="EPD97613.1"/>
    </source>
</evidence>
<dbReference type="STRING" id="1203554.HMPREF1476_02234"/>
<comment type="caution">
    <text evidence="3">The sequence shown here is derived from an EMBL/GenBank/DDBJ whole genome shotgun (WGS) entry which is preliminary data.</text>
</comment>
<dbReference type="Proteomes" id="UP000014400">
    <property type="component" value="Unassembled WGS sequence"/>
</dbReference>
<accession>S3B8D6</accession>
<dbReference type="InterPro" id="IPR035985">
    <property type="entry name" value="Ubiquitin-activating_enz"/>
</dbReference>
<dbReference type="PANTHER" id="PTHR10953">
    <property type="entry name" value="UBIQUITIN-ACTIVATING ENZYME E1"/>
    <property type="match status" value="1"/>
</dbReference>
<dbReference type="Gene3D" id="3.40.50.720">
    <property type="entry name" value="NAD(P)-binding Rossmann-like Domain"/>
    <property type="match status" value="1"/>
</dbReference>
<comment type="similarity">
    <text evidence="1">Belongs to the HesA/MoeB/ThiF family.</text>
</comment>
<dbReference type="SUPFAM" id="SSF69572">
    <property type="entry name" value="Activating enzymes of the ubiquitin-like proteins"/>
    <property type="match status" value="1"/>
</dbReference>
<dbReference type="InterPro" id="IPR045886">
    <property type="entry name" value="ThiF/MoeB/HesA"/>
</dbReference>
<organism evidence="3 4">
    <name type="scientific">Sutterella wadsworthensis HGA0223</name>
    <dbReference type="NCBI Taxonomy" id="1203554"/>
    <lineage>
        <taxon>Bacteria</taxon>
        <taxon>Pseudomonadati</taxon>
        <taxon>Pseudomonadota</taxon>
        <taxon>Betaproteobacteria</taxon>
        <taxon>Burkholderiales</taxon>
        <taxon>Sutterellaceae</taxon>
        <taxon>Sutterella</taxon>
    </lineage>
</organism>
<dbReference type="HOGENOM" id="CLU_013325_10_3_4"/>
<dbReference type="CDD" id="cd00757">
    <property type="entry name" value="ThiF_MoeB_HesA_family"/>
    <property type="match status" value="1"/>
</dbReference>
<evidence type="ECO:0000313" key="4">
    <source>
        <dbReference type="Proteomes" id="UP000014400"/>
    </source>
</evidence>
<sequence length="257" mass="28331">MNDQERFAALRERLSRQMRIKELGEDGEKRILKTRFLVIGAGGLGSPALLYLASSGASHITVVDPDEVSENNLSRQILHDGSSIGLNKAQNAAQELLRWNPVLDIRAVPHRMADVEELRTLVREHDIVLDCSDNLATRQLANRACFIEKKPLVFAAAVKLSGQVTVFDFRDPDSPCYRCLFEEDDAANDEKASTLGVFSGLTGTIGLLQATEALKLAAGIGRPLTRRMLFVDLLNMDMHEMRYSRLKGCPCCGGTAC</sequence>
<dbReference type="GO" id="GO:0004792">
    <property type="term" value="F:thiosulfate-cyanide sulfurtransferase activity"/>
    <property type="evidence" value="ECO:0007669"/>
    <property type="project" value="TreeGrafter"/>
</dbReference>
<dbReference type="GO" id="GO:0008146">
    <property type="term" value="F:sulfotransferase activity"/>
    <property type="evidence" value="ECO:0007669"/>
    <property type="project" value="TreeGrafter"/>
</dbReference>
<dbReference type="Pfam" id="PF00899">
    <property type="entry name" value="ThiF"/>
    <property type="match status" value="1"/>
</dbReference>
<keyword evidence="4" id="KW-1185">Reference proteome</keyword>
<dbReference type="PATRIC" id="fig|1203554.3.peg.2318"/>
<gene>
    <name evidence="3" type="ORF">HMPREF1476_02234</name>
</gene>
<dbReference type="PANTHER" id="PTHR10953:SF102">
    <property type="entry name" value="ADENYLYLTRANSFERASE AND SULFURTRANSFERASE MOCS3"/>
    <property type="match status" value="1"/>
</dbReference>
<dbReference type="GeneID" id="64062396"/>
<dbReference type="GO" id="GO:0005829">
    <property type="term" value="C:cytosol"/>
    <property type="evidence" value="ECO:0007669"/>
    <property type="project" value="TreeGrafter"/>
</dbReference>
<dbReference type="FunFam" id="3.40.50.720:FF:000080">
    <property type="entry name" value="Thiazole biosynthesis adenylyltransferase ThiF"/>
    <property type="match status" value="1"/>
</dbReference>
<dbReference type="RefSeq" id="WP_016475234.1">
    <property type="nucleotide sequence ID" value="NZ_KE150481.1"/>
</dbReference>
<proteinExistence type="inferred from homology"/>
<protein>
    <recommendedName>
        <fullName evidence="2">THIF-type NAD/FAD binding fold domain-containing protein</fullName>
    </recommendedName>
</protein>
<feature type="domain" description="THIF-type NAD/FAD binding fold" evidence="2">
    <location>
        <begin position="14"/>
        <end position="250"/>
    </location>
</feature>
<dbReference type="InterPro" id="IPR000594">
    <property type="entry name" value="ThiF_NAD_FAD-bd"/>
</dbReference>
<evidence type="ECO:0000259" key="2">
    <source>
        <dbReference type="Pfam" id="PF00899"/>
    </source>
</evidence>
<dbReference type="eggNOG" id="COG0476">
    <property type="taxonomic scope" value="Bacteria"/>
</dbReference>
<dbReference type="GO" id="GO:0008641">
    <property type="term" value="F:ubiquitin-like modifier activating enzyme activity"/>
    <property type="evidence" value="ECO:0007669"/>
    <property type="project" value="InterPro"/>
</dbReference>
<dbReference type="EMBL" id="ATCF01000035">
    <property type="protein sequence ID" value="EPD97613.1"/>
    <property type="molecule type" value="Genomic_DNA"/>
</dbReference>